<dbReference type="PANTHER" id="PTHR21472">
    <property type="entry name" value="ENDONUCLEASE DOMAIN-CONTAINING 1 PROTEIN ENDOD1"/>
    <property type="match status" value="1"/>
</dbReference>
<dbReference type="GO" id="GO:0003676">
    <property type="term" value="F:nucleic acid binding"/>
    <property type="evidence" value="ECO:0007669"/>
    <property type="project" value="InterPro"/>
</dbReference>
<dbReference type="SMART" id="SM00477">
    <property type="entry name" value="NUC"/>
    <property type="match status" value="1"/>
</dbReference>
<evidence type="ECO:0000313" key="4">
    <source>
        <dbReference type="Ensembl" id="ENSFHEP00000035177.1"/>
    </source>
</evidence>
<dbReference type="AlphaFoldDB" id="A0A3Q2R3C6"/>
<reference evidence="4" key="2">
    <citation type="submission" date="2025-09" db="UniProtKB">
        <authorList>
            <consortium name="Ensembl"/>
        </authorList>
    </citation>
    <scope>IDENTIFICATION</scope>
</reference>
<reference evidence="4" key="1">
    <citation type="submission" date="2025-08" db="UniProtKB">
        <authorList>
            <consortium name="Ensembl"/>
        </authorList>
    </citation>
    <scope>IDENTIFICATION</scope>
</reference>
<proteinExistence type="predicted"/>
<keyword evidence="1" id="KW-0732">Signal</keyword>
<dbReference type="InterPro" id="IPR044925">
    <property type="entry name" value="His-Me_finger_sf"/>
</dbReference>
<protein>
    <submittedName>
        <fullName evidence="4">Uncharacterized LOC110367170</fullName>
    </submittedName>
</protein>
<dbReference type="InterPro" id="IPR044929">
    <property type="entry name" value="DNA/RNA_non-sp_Endonuclease_sf"/>
</dbReference>
<dbReference type="Pfam" id="PF01223">
    <property type="entry name" value="Endonuclease_NS"/>
    <property type="match status" value="1"/>
</dbReference>
<feature type="signal peptide" evidence="1">
    <location>
        <begin position="1"/>
        <end position="25"/>
    </location>
</feature>
<feature type="domain" description="DNA/RNA non-specific endonuclease/pyrophosphatase/phosphodiesterase" evidence="3">
    <location>
        <begin position="70"/>
        <end position="266"/>
    </location>
</feature>
<dbReference type="InterPro" id="IPR039015">
    <property type="entry name" value="ENDOD1"/>
</dbReference>
<dbReference type="InterPro" id="IPR020821">
    <property type="entry name" value="ENPP1-3/EXOG-like_nuc-like"/>
</dbReference>
<sequence>MTSQQVWSFLPVAALLLLLSVHTSAEVVESMSDCSQFFLDQTPPHVPGILEDGKILDQNRYKPICQTYKNQRRFVTLYDTQNKIPVFSGFRFVGEVDKKRPKKCWKIEPQLENDYKNMQRISQKKEYNHQAIDKDYQYNTTFNKGHLFPSSYASTYDDKESTFTLTNIVPQVKSFNNGSWNNMEKCVKCIMEEYCINNNNGTEGFVVTGAQPSNDSFLNNRVNVPSALWSAFCCYSANMEAWIASAHWGDNVEESVYKFLETITLEALYQKLSMSDSGFIFSGKDCPLQTTVTKFYPKMNETCSCPPTSPGSPSAPTGSFTPPPPLWMCQKFLQFNKKKIFGPIEERSRVVTQHQLLQLETTHGAQILDAVMDSDLNIISKTISKSSFCPQRIISRIKRLMSQQDLEELTDAFVFRRVVHCNIVFKCFPLKVDQTAAADPERCCPRPH</sequence>
<feature type="domain" description="ENPP1-3/EXOG-like endonuclease/phosphodiesterase" evidence="2">
    <location>
        <begin position="71"/>
        <end position="275"/>
    </location>
</feature>
<dbReference type="GeneTree" id="ENSGT01030000234592"/>
<evidence type="ECO:0000259" key="3">
    <source>
        <dbReference type="SMART" id="SM00892"/>
    </source>
</evidence>
<evidence type="ECO:0000313" key="5">
    <source>
        <dbReference type="Proteomes" id="UP000265000"/>
    </source>
</evidence>
<evidence type="ECO:0000259" key="2">
    <source>
        <dbReference type="SMART" id="SM00477"/>
    </source>
</evidence>
<dbReference type="Ensembl" id="ENSFHET00000030893.1">
    <property type="protein sequence ID" value="ENSFHEP00000035177.1"/>
    <property type="gene ID" value="ENSFHEG00000023208.1"/>
</dbReference>
<organism evidence="4 5">
    <name type="scientific">Fundulus heteroclitus</name>
    <name type="common">Killifish</name>
    <name type="synonym">Mummichog</name>
    <dbReference type="NCBI Taxonomy" id="8078"/>
    <lineage>
        <taxon>Eukaryota</taxon>
        <taxon>Metazoa</taxon>
        <taxon>Chordata</taxon>
        <taxon>Craniata</taxon>
        <taxon>Vertebrata</taxon>
        <taxon>Euteleostomi</taxon>
        <taxon>Actinopterygii</taxon>
        <taxon>Neopterygii</taxon>
        <taxon>Teleostei</taxon>
        <taxon>Neoteleostei</taxon>
        <taxon>Acanthomorphata</taxon>
        <taxon>Ovalentaria</taxon>
        <taxon>Atherinomorphae</taxon>
        <taxon>Cyprinodontiformes</taxon>
        <taxon>Fundulidae</taxon>
        <taxon>Fundulus</taxon>
    </lineage>
</organism>
<dbReference type="PANTHER" id="PTHR21472:SF15">
    <property type="entry name" value="ENDONUCLEASE DOMAIN-CONTAINING 1 PROTEIN-RELATED"/>
    <property type="match status" value="1"/>
</dbReference>
<dbReference type="Proteomes" id="UP000265000">
    <property type="component" value="Unplaced"/>
</dbReference>
<keyword evidence="5" id="KW-1185">Reference proteome</keyword>
<dbReference type="GO" id="GO:0016787">
    <property type="term" value="F:hydrolase activity"/>
    <property type="evidence" value="ECO:0007669"/>
    <property type="project" value="InterPro"/>
</dbReference>
<evidence type="ECO:0000256" key="1">
    <source>
        <dbReference type="SAM" id="SignalP"/>
    </source>
</evidence>
<dbReference type="SMART" id="SM00892">
    <property type="entry name" value="Endonuclease_NS"/>
    <property type="match status" value="1"/>
</dbReference>
<accession>A0A3Q2R3C6</accession>
<dbReference type="GO" id="GO:0046872">
    <property type="term" value="F:metal ion binding"/>
    <property type="evidence" value="ECO:0007669"/>
    <property type="project" value="InterPro"/>
</dbReference>
<dbReference type="Gene3D" id="3.40.570.10">
    <property type="entry name" value="Extracellular Endonuclease, subunit A"/>
    <property type="match status" value="1"/>
</dbReference>
<dbReference type="SUPFAM" id="SSF54060">
    <property type="entry name" value="His-Me finger endonucleases"/>
    <property type="match status" value="1"/>
</dbReference>
<dbReference type="InterPro" id="IPR001604">
    <property type="entry name" value="Endo_G_ENPP1-like_dom"/>
</dbReference>
<name>A0A3Q2R3C6_FUNHE</name>
<feature type="chain" id="PRO_5018571911" evidence="1">
    <location>
        <begin position="26"/>
        <end position="448"/>
    </location>
</feature>